<dbReference type="InterPro" id="IPR023213">
    <property type="entry name" value="CAT-like_dom_sf"/>
</dbReference>
<name>A0A371HZ51_MUCPR</name>
<dbReference type="InterPro" id="IPR050317">
    <property type="entry name" value="Plant_Fungal_Acyltransferase"/>
</dbReference>
<dbReference type="Gene3D" id="3.30.559.10">
    <property type="entry name" value="Chloramphenicol acetyltransferase-like domain"/>
    <property type="match status" value="2"/>
</dbReference>
<comment type="similarity">
    <text evidence="1">Belongs to the plant acyltransferase family.</text>
</comment>
<dbReference type="GO" id="GO:0016747">
    <property type="term" value="F:acyltransferase activity, transferring groups other than amino-acyl groups"/>
    <property type="evidence" value="ECO:0007669"/>
    <property type="project" value="TreeGrafter"/>
</dbReference>
<protein>
    <submittedName>
        <fullName evidence="2">Protein ECERIFERUM 2</fullName>
    </submittedName>
</protein>
<evidence type="ECO:0000313" key="2">
    <source>
        <dbReference type="EMBL" id="RDY08043.1"/>
    </source>
</evidence>
<dbReference type="STRING" id="157652.A0A371HZ51"/>
<dbReference type="Pfam" id="PF02458">
    <property type="entry name" value="Transferase"/>
    <property type="match status" value="1"/>
</dbReference>
<reference evidence="2" key="1">
    <citation type="submission" date="2018-05" db="EMBL/GenBank/DDBJ databases">
        <title>Draft genome of Mucuna pruriens seed.</title>
        <authorList>
            <person name="Nnadi N.E."/>
            <person name="Vos R."/>
            <person name="Hasami M.H."/>
            <person name="Devisetty U.K."/>
            <person name="Aguiy J.C."/>
        </authorList>
    </citation>
    <scope>NUCLEOTIDE SEQUENCE [LARGE SCALE GENOMIC DNA]</scope>
    <source>
        <strain evidence="2">JCA_2017</strain>
    </source>
</reference>
<dbReference type="PANTHER" id="PTHR31642">
    <property type="entry name" value="TRICHOTHECENE 3-O-ACETYLTRANSFERASE"/>
    <property type="match status" value="1"/>
</dbReference>
<evidence type="ECO:0000313" key="3">
    <source>
        <dbReference type="Proteomes" id="UP000257109"/>
    </source>
</evidence>
<sequence length="433" mass="47552">MSNSRVTLTSKLTVVSSKPVSSGKAHTLSALDRAMGSHTLHVIYYYKNEDKLFGESFDLDPLRESLCEVLTMYPTVTGRLGRGVDGEWEVKCNDAGVRIIKASVDATLDQWLKYASGSEENLLIAWDHMPHDPTTWSPFRIQINSFEGGGVAIGVSCSHMVADLTFVASFVKSWTEVHRHLPISHPPLLVPLPSHHAATSSTKAGSPRNMTMAMATFKFSSSSMKEGISKVHATCPNATPFDFLAALFWTRIARLKPPKTNDQTHSLTFCTDFRSVLKASLPVGYFGNALHFSKLWQRVEDVESGQLGGIVSAVHRHLGGISEEEILSSMEGNCVYGPELTCVCMEHLVVEEDNESLLYAAMFGNDEKPVHVSCRVGNVEAEGMIMVMPSWEGGFARTVTVMLPEEEVAELTKDEVIMELQPAMVLAGCVVDR</sequence>
<organism evidence="2 3">
    <name type="scientific">Mucuna pruriens</name>
    <name type="common">Velvet bean</name>
    <name type="synonym">Dolichos pruriens</name>
    <dbReference type="NCBI Taxonomy" id="157652"/>
    <lineage>
        <taxon>Eukaryota</taxon>
        <taxon>Viridiplantae</taxon>
        <taxon>Streptophyta</taxon>
        <taxon>Embryophyta</taxon>
        <taxon>Tracheophyta</taxon>
        <taxon>Spermatophyta</taxon>
        <taxon>Magnoliopsida</taxon>
        <taxon>eudicotyledons</taxon>
        <taxon>Gunneridae</taxon>
        <taxon>Pentapetalae</taxon>
        <taxon>rosids</taxon>
        <taxon>fabids</taxon>
        <taxon>Fabales</taxon>
        <taxon>Fabaceae</taxon>
        <taxon>Papilionoideae</taxon>
        <taxon>50 kb inversion clade</taxon>
        <taxon>NPAAA clade</taxon>
        <taxon>indigoferoid/millettioid clade</taxon>
        <taxon>Phaseoleae</taxon>
        <taxon>Mucuna</taxon>
    </lineage>
</organism>
<dbReference type="PANTHER" id="PTHR31642:SF316">
    <property type="entry name" value="PROTEIN ECERIFERUM 26-LIKE"/>
    <property type="match status" value="1"/>
</dbReference>
<gene>
    <name evidence="2" type="primary">CER2</name>
    <name evidence="2" type="ORF">CR513_07778</name>
</gene>
<dbReference type="EMBL" id="QJKJ01001350">
    <property type="protein sequence ID" value="RDY08043.1"/>
    <property type="molecule type" value="Genomic_DNA"/>
</dbReference>
<feature type="non-terminal residue" evidence="2">
    <location>
        <position position="1"/>
    </location>
</feature>
<dbReference type="AlphaFoldDB" id="A0A371HZ51"/>
<accession>A0A371HZ51</accession>
<keyword evidence="3" id="KW-1185">Reference proteome</keyword>
<dbReference type="Proteomes" id="UP000257109">
    <property type="component" value="Unassembled WGS sequence"/>
</dbReference>
<comment type="caution">
    <text evidence="2">The sequence shown here is derived from an EMBL/GenBank/DDBJ whole genome shotgun (WGS) entry which is preliminary data.</text>
</comment>
<evidence type="ECO:0000256" key="1">
    <source>
        <dbReference type="ARBA" id="ARBA00009861"/>
    </source>
</evidence>
<dbReference type="SUPFAM" id="SSF52777">
    <property type="entry name" value="CoA-dependent acyltransferases"/>
    <property type="match status" value="1"/>
</dbReference>
<dbReference type="OrthoDB" id="671439at2759"/>
<proteinExistence type="inferred from homology"/>